<keyword evidence="3" id="KW-0966">Cell projection</keyword>
<dbReference type="InterPro" id="IPR038610">
    <property type="entry name" value="FliK-like_C_sf"/>
</dbReference>
<dbReference type="STRING" id="28084.Lche_1647"/>
<feature type="compositionally biased region" description="Polar residues" evidence="1">
    <location>
        <begin position="297"/>
        <end position="309"/>
    </location>
</feature>
<dbReference type="PANTHER" id="PTHR37533:SF2">
    <property type="entry name" value="FLAGELLAR HOOK-LENGTH CONTROL PROTEIN"/>
    <property type="match status" value="1"/>
</dbReference>
<dbReference type="EMBL" id="LR134173">
    <property type="protein sequence ID" value="VEB37647.1"/>
    <property type="molecule type" value="Genomic_DNA"/>
</dbReference>
<keyword evidence="3" id="KW-0282">Flagellum</keyword>
<reference evidence="3 5" key="1">
    <citation type="submission" date="2015-11" db="EMBL/GenBank/DDBJ databases">
        <title>Genomic analysis of 38 Legionella species identifies large and diverse effector repertoires.</title>
        <authorList>
            <person name="Burstein D."/>
            <person name="Amaro F."/>
            <person name="Zusman T."/>
            <person name="Lifshitz Z."/>
            <person name="Cohen O."/>
            <person name="Gilbert J.A."/>
            <person name="Pupko T."/>
            <person name="Shuman H.A."/>
            <person name="Segal G."/>
        </authorList>
    </citation>
    <scope>NUCLEOTIDE SEQUENCE [LARGE SCALE GENOMIC DNA]</scope>
    <source>
        <strain evidence="3 5">ORW</strain>
    </source>
</reference>
<dbReference type="RefSeq" id="WP_028380499.1">
    <property type="nucleotide sequence ID" value="NZ_CAAAIT010000001.1"/>
</dbReference>
<sequence>MTDLNNVLSNLPGVADFFSNDESCETAITGEILAASVGTYQNDTQNPLPTIDFNNPNAFILLLTHVVEKISNYQENPSTPEELQLPPSETIHSESEELSEDKSEEQALSEMENNVAVSWINSHYYRQEIEINQSNAEQKDNPIDLLNSASLTEQDDEKTSPGLVQVIENQTLHDEMGFRKNVLSEEIKQQEIHDKNFQEQQPSLAEVKDNPLNDIDQILNADFDLYFKNTIVQSVEPVKDRIDAPSIPLTHLKNMELMASNLPLESEFNYLENPVELKKMEEFLSFQPLIKEKEETSSLPISTPTSENPVGTEFQPIVPTLTNEVRVDVPREIENRVAILERAPQSLTIPMEIDKPEWAKQFSEHIIWLGQQEIKSAVIKIHPEDLGPLEINIKVVNDSATVNIITHNDHIRDIVDQSLPRLQAMMAEQGLNLSEVQIDSEANPRQFSQQNNRDQEQLTQPFEEEVGITPLRSKERLKGLVDYFA</sequence>
<dbReference type="InterPro" id="IPR021136">
    <property type="entry name" value="Flagellar_hook_control-like_C"/>
</dbReference>
<feature type="domain" description="Flagellar hook-length control protein-like C-terminal" evidence="2">
    <location>
        <begin position="365"/>
        <end position="446"/>
    </location>
</feature>
<evidence type="ECO:0000256" key="1">
    <source>
        <dbReference type="SAM" id="MobiDB-lite"/>
    </source>
</evidence>
<reference evidence="4 6" key="2">
    <citation type="submission" date="2018-12" db="EMBL/GenBank/DDBJ databases">
        <authorList>
            <consortium name="Pathogen Informatics"/>
        </authorList>
    </citation>
    <scope>NUCLEOTIDE SEQUENCE [LARGE SCALE GENOMIC DNA]</scope>
    <source>
        <strain evidence="4 6">NCTC11976</strain>
    </source>
</reference>
<feature type="compositionally biased region" description="Basic and acidic residues" evidence="1">
    <location>
        <begin position="91"/>
        <end position="105"/>
    </location>
</feature>
<evidence type="ECO:0000313" key="3">
    <source>
        <dbReference type="EMBL" id="KTC79627.1"/>
    </source>
</evidence>
<dbReference type="Pfam" id="PF02120">
    <property type="entry name" value="Flg_hook"/>
    <property type="match status" value="1"/>
</dbReference>
<dbReference type="Gene3D" id="3.30.750.140">
    <property type="match status" value="1"/>
</dbReference>
<organism evidence="3 5">
    <name type="scientific">Legionella cherrii</name>
    <dbReference type="NCBI Taxonomy" id="28084"/>
    <lineage>
        <taxon>Bacteria</taxon>
        <taxon>Pseudomonadati</taxon>
        <taxon>Pseudomonadota</taxon>
        <taxon>Gammaproteobacteria</taxon>
        <taxon>Legionellales</taxon>
        <taxon>Legionellaceae</taxon>
        <taxon>Legionella</taxon>
    </lineage>
</organism>
<feature type="compositionally biased region" description="Polar residues" evidence="1">
    <location>
        <begin position="443"/>
        <end position="460"/>
    </location>
</feature>
<dbReference type="Proteomes" id="UP000277577">
    <property type="component" value="Chromosome"/>
</dbReference>
<gene>
    <name evidence="4" type="primary">fliK</name>
    <name evidence="3" type="ORF">Lche_1647</name>
    <name evidence="4" type="ORF">NCTC11976_02322</name>
</gene>
<accession>A0A0W0S936</accession>
<feature type="region of interest" description="Disordered" evidence="1">
    <location>
        <begin position="443"/>
        <end position="465"/>
    </location>
</feature>
<protein>
    <submittedName>
        <fullName evidence="4">Flagellar hook-length control protein FliK</fullName>
    </submittedName>
    <submittedName>
        <fullName evidence="3">Putative flagellar hook-length control protein</fullName>
    </submittedName>
</protein>
<keyword evidence="6" id="KW-1185">Reference proteome</keyword>
<feature type="region of interest" description="Disordered" evidence="1">
    <location>
        <begin position="74"/>
        <end position="110"/>
    </location>
</feature>
<evidence type="ECO:0000313" key="5">
    <source>
        <dbReference type="Proteomes" id="UP000054921"/>
    </source>
</evidence>
<proteinExistence type="predicted"/>
<dbReference type="CDD" id="cd17470">
    <property type="entry name" value="T3SS_Flik_C"/>
    <property type="match status" value="1"/>
</dbReference>
<dbReference type="EMBL" id="LNXW01000013">
    <property type="protein sequence ID" value="KTC79627.1"/>
    <property type="molecule type" value="Genomic_DNA"/>
</dbReference>
<evidence type="ECO:0000259" key="2">
    <source>
        <dbReference type="Pfam" id="PF02120"/>
    </source>
</evidence>
<keyword evidence="3" id="KW-0969">Cilium</keyword>
<dbReference type="Proteomes" id="UP000054921">
    <property type="component" value="Unassembled WGS sequence"/>
</dbReference>
<feature type="region of interest" description="Disordered" evidence="1">
    <location>
        <begin position="295"/>
        <end position="314"/>
    </location>
</feature>
<dbReference type="InterPro" id="IPR052563">
    <property type="entry name" value="FliK"/>
</dbReference>
<dbReference type="PANTHER" id="PTHR37533">
    <property type="entry name" value="FLAGELLAR HOOK-LENGTH CONTROL PROTEIN"/>
    <property type="match status" value="1"/>
</dbReference>
<evidence type="ECO:0000313" key="6">
    <source>
        <dbReference type="Proteomes" id="UP000277577"/>
    </source>
</evidence>
<name>A0A0W0S936_9GAMM</name>
<dbReference type="PATRIC" id="fig|28084.5.peg.1787"/>
<evidence type="ECO:0000313" key="4">
    <source>
        <dbReference type="EMBL" id="VEB37647.1"/>
    </source>
</evidence>
<dbReference type="AlphaFoldDB" id="A0A0W0S936"/>